<accession>A0AAV2DKP4</accession>
<dbReference type="Proteomes" id="UP001497516">
    <property type="component" value="Chromosome 3"/>
</dbReference>
<reference evidence="2 3" key="1">
    <citation type="submission" date="2024-04" db="EMBL/GenBank/DDBJ databases">
        <authorList>
            <person name="Fracassetti M."/>
        </authorList>
    </citation>
    <scope>NUCLEOTIDE SEQUENCE [LARGE SCALE GENOMIC DNA]</scope>
</reference>
<sequence length="111" mass="12105">MHLQLLLHRISYRIRYFHAAATAPLSETSVSNELISIIEEANPLEADAMVPFLSPAAVASVIQQTPNPQLAPASEERRDERRTGNPGGGRKKERRGMEASIVAAGYIAVLI</sequence>
<gene>
    <name evidence="2" type="ORF">LTRI10_LOCUS15711</name>
</gene>
<evidence type="ECO:0000256" key="1">
    <source>
        <dbReference type="SAM" id="MobiDB-lite"/>
    </source>
</evidence>
<evidence type="ECO:0000313" key="3">
    <source>
        <dbReference type="Proteomes" id="UP001497516"/>
    </source>
</evidence>
<dbReference type="EMBL" id="OZ034816">
    <property type="protein sequence ID" value="CAL1373798.1"/>
    <property type="molecule type" value="Genomic_DNA"/>
</dbReference>
<organism evidence="2 3">
    <name type="scientific">Linum trigynum</name>
    <dbReference type="NCBI Taxonomy" id="586398"/>
    <lineage>
        <taxon>Eukaryota</taxon>
        <taxon>Viridiplantae</taxon>
        <taxon>Streptophyta</taxon>
        <taxon>Embryophyta</taxon>
        <taxon>Tracheophyta</taxon>
        <taxon>Spermatophyta</taxon>
        <taxon>Magnoliopsida</taxon>
        <taxon>eudicotyledons</taxon>
        <taxon>Gunneridae</taxon>
        <taxon>Pentapetalae</taxon>
        <taxon>rosids</taxon>
        <taxon>fabids</taxon>
        <taxon>Malpighiales</taxon>
        <taxon>Linaceae</taxon>
        <taxon>Linum</taxon>
    </lineage>
</organism>
<keyword evidence="3" id="KW-1185">Reference proteome</keyword>
<name>A0AAV2DKP4_9ROSI</name>
<feature type="compositionally biased region" description="Basic and acidic residues" evidence="1">
    <location>
        <begin position="74"/>
        <end position="83"/>
    </location>
</feature>
<protein>
    <submittedName>
        <fullName evidence="2">Uncharacterized protein</fullName>
    </submittedName>
</protein>
<evidence type="ECO:0000313" key="2">
    <source>
        <dbReference type="EMBL" id="CAL1373798.1"/>
    </source>
</evidence>
<dbReference type="AlphaFoldDB" id="A0AAV2DKP4"/>
<proteinExistence type="predicted"/>
<feature type="region of interest" description="Disordered" evidence="1">
    <location>
        <begin position="65"/>
        <end position="96"/>
    </location>
</feature>